<dbReference type="EMBL" id="AACS02000001">
    <property type="protein sequence ID" value="EFI28678.1"/>
    <property type="molecule type" value="Genomic_DNA"/>
</dbReference>
<evidence type="ECO:0000256" key="1">
    <source>
        <dbReference type="SAM" id="MobiDB-lite"/>
    </source>
</evidence>
<dbReference type="KEGG" id="cci:CC1G_13705"/>
<dbReference type="Proteomes" id="UP000001861">
    <property type="component" value="Unassembled WGS sequence"/>
</dbReference>
<evidence type="ECO:0000313" key="3">
    <source>
        <dbReference type="Proteomes" id="UP000001861"/>
    </source>
</evidence>
<feature type="compositionally biased region" description="Polar residues" evidence="1">
    <location>
        <begin position="15"/>
        <end position="24"/>
    </location>
</feature>
<comment type="caution">
    <text evidence="2">The sequence shown here is derived from an EMBL/GenBank/DDBJ whole genome shotgun (WGS) entry which is preliminary data.</text>
</comment>
<gene>
    <name evidence="2" type="ORF">CC1G_13705</name>
</gene>
<accession>D6RK42</accession>
<dbReference type="InParanoid" id="D6RK42"/>
<evidence type="ECO:0000313" key="2">
    <source>
        <dbReference type="EMBL" id="EFI28678.1"/>
    </source>
</evidence>
<dbReference type="OrthoDB" id="2012278at2759"/>
<dbReference type="VEuPathDB" id="FungiDB:CC1G_13705"/>
<organism evidence="2 3">
    <name type="scientific">Coprinopsis cinerea (strain Okayama-7 / 130 / ATCC MYA-4618 / FGSC 9003)</name>
    <name type="common">Inky cap fungus</name>
    <name type="synonym">Hormographiella aspergillata</name>
    <dbReference type="NCBI Taxonomy" id="240176"/>
    <lineage>
        <taxon>Eukaryota</taxon>
        <taxon>Fungi</taxon>
        <taxon>Dikarya</taxon>
        <taxon>Basidiomycota</taxon>
        <taxon>Agaricomycotina</taxon>
        <taxon>Agaricomycetes</taxon>
        <taxon>Agaricomycetidae</taxon>
        <taxon>Agaricales</taxon>
        <taxon>Agaricineae</taxon>
        <taxon>Psathyrellaceae</taxon>
        <taxon>Coprinopsis</taxon>
    </lineage>
</organism>
<feature type="region of interest" description="Disordered" evidence="1">
    <location>
        <begin position="15"/>
        <end position="41"/>
    </location>
</feature>
<protein>
    <submittedName>
        <fullName evidence="2">Uncharacterized protein</fullName>
    </submittedName>
</protein>
<dbReference type="GeneID" id="6013030"/>
<name>D6RK42_COPC7</name>
<dbReference type="AlphaFoldDB" id="D6RK42"/>
<keyword evidence="3" id="KW-1185">Reference proteome</keyword>
<proteinExistence type="predicted"/>
<reference evidence="2 3" key="1">
    <citation type="journal article" date="2010" name="Proc. Natl. Acad. Sci. U.S.A.">
        <title>Insights into evolution of multicellular fungi from the assembled chromosomes of the mushroom Coprinopsis cinerea (Coprinus cinereus).</title>
        <authorList>
            <person name="Stajich J.E."/>
            <person name="Wilke S.K."/>
            <person name="Ahren D."/>
            <person name="Au C.H."/>
            <person name="Birren B.W."/>
            <person name="Borodovsky M."/>
            <person name="Burns C."/>
            <person name="Canback B."/>
            <person name="Casselton L.A."/>
            <person name="Cheng C.K."/>
            <person name="Deng J."/>
            <person name="Dietrich F.S."/>
            <person name="Fargo D.C."/>
            <person name="Farman M.L."/>
            <person name="Gathman A.C."/>
            <person name="Goldberg J."/>
            <person name="Guigo R."/>
            <person name="Hoegger P.J."/>
            <person name="Hooker J.B."/>
            <person name="Huggins A."/>
            <person name="James T.Y."/>
            <person name="Kamada T."/>
            <person name="Kilaru S."/>
            <person name="Kodira C."/>
            <person name="Kues U."/>
            <person name="Kupfer D."/>
            <person name="Kwan H.S."/>
            <person name="Lomsadze A."/>
            <person name="Li W."/>
            <person name="Lilly W.W."/>
            <person name="Ma L.J."/>
            <person name="Mackey A.J."/>
            <person name="Manning G."/>
            <person name="Martin F."/>
            <person name="Muraguchi H."/>
            <person name="Natvig D.O."/>
            <person name="Palmerini H."/>
            <person name="Ramesh M.A."/>
            <person name="Rehmeyer C.J."/>
            <person name="Roe B.A."/>
            <person name="Shenoy N."/>
            <person name="Stanke M."/>
            <person name="Ter-Hovhannisyan V."/>
            <person name="Tunlid A."/>
            <person name="Velagapudi R."/>
            <person name="Vision T.J."/>
            <person name="Zeng Q."/>
            <person name="Zolan M.E."/>
            <person name="Pukkila P.J."/>
        </authorList>
    </citation>
    <scope>NUCLEOTIDE SEQUENCE [LARGE SCALE GENOMIC DNA]</scope>
    <source>
        <strain evidence="3">Okayama-7 / 130 / ATCC MYA-4618 / FGSC 9003</strain>
    </source>
</reference>
<dbReference type="RefSeq" id="XP_002912172.1">
    <property type="nucleotide sequence ID" value="XM_002912126.1"/>
</dbReference>
<sequence length="183" mass="20202">MSFLRPDRLISTVAQNSAWSNNANGEPGKPQHTPDFGRERASRGGVHLQDNLWSKSLSTVAPGLLIPCKYELVRNGDTLEKQQDILANLTVSRSPSRNEALAYIYNVAEFYKEKITSKGASRKVSDAMQVVMEELESNGLHIPHERFSGDLEPPIRAEEVLDFARHACGDGLALIAELRGQSS</sequence>
<dbReference type="HOGENOM" id="CLU_1475095_0_0_1"/>